<dbReference type="HAMAP" id="MF_01405">
    <property type="entry name" value="Non_canon_purine_NTPase"/>
    <property type="match status" value="1"/>
</dbReference>
<dbReference type="InterPro" id="IPR002637">
    <property type="entry name" value="RdgB/HAM1"/>
</dbReference>
<organism evidence="12 13">
    <name type="scientific">Faucicola osloensis</name>
    <name type="common">Moraxella osloensis</name>
    <dbReference type="NCBI Taxonomy" id="34062"/>
    <lineage>
        <taxon>Bacteria</taxon>
        <taxon>Pseudomonadati</taxon>
        <taxon>Pseudomonadota</taxon>
        <taxon>Gammaproteobacteria</taxon>
        <taxon>Moraxellales</taxon>
        <taxon>Moraxellaceae</taxon>
        <taxon>Faucicola</taxon>
    </lineage>
</organism>
<evidence type="ECO:0000313" key="12">
    <source>
        <dbReference type="EMBL" id="ATR77984.1"/>
    </source>
</evidence>
<comment type="catalytic activity">
    <reaction evidence="10">
        <text>ITP + H2O = IMP + diphosphate + H(+)</text>
        <dbReference type="Rhea" id="RHEA:29399"/>
        <dbReference type="ChEBI" id="CHEBI:15377"/>
        <dbReference type="ChEBI" id="CHEBI:15378"/>
        <dbReference type="ChEBI" id="CHEBI:33019"/>
        <dbReference type="ChEBI" id="CHEBI:58053"/>
        <dbReference type="ChEBI" id="CHEBI:61402"/>
        <dbReference type="EC" id="3.6.1.66"/>
    </reaction>
</comment>
<accession>A0A2D2LSI4</accession>
<dbReference type="EC" id="3.6.1.66" evidence="10"/>
<feature type="binding site" evidence="10">
    <location>
        <position position="83"/>
    </location>
    <ligand>
        <name>substrate</name>
    </ligand>
</feature>
<gene>
    <name evidence="12" type="primary">rdgB</name>
    <name evidence="12" type="ORF">NP7_01030</name>
</gene>
<dbReference type="PANTHER" id="PTHR11067:SF9">
    <property type="entry name" value="INOSINE TRIPHOSPHATE PYROPHOSPHATASE"/>
    <property type="match status" value="1"/>
</dbReference>
<evidence type="ECO:0000256" key="1">
    <source>
        <dbReference type="ARBA" id="ARBA00008023"/>
    </source>
</evidence>
<dbReference type="GO" id="GO:0036220">
    <property type="term" value="F:ITP diphosphatase activity"/>
    <property type="evidence" value="ECO:0007669"/>
    <property type="project" value="UniProtKB-UniRule"/>
</dbReference>
<comment type="catalytic activity">
    <reaction evidence="8 10">
        <text>dITP + H2O = dIMP + diphosphate + H(+)</text>
        <dbReference type="Rhea" id="RHEA:28342"/>
        <dbReference type="ChEBI" id="CHEBI:15377"/>
        <dbReference type="ChEBI" id="CHEBI:15378"/>
        <dbReference type="ChEBI" id="CHEBI:33019"/>
        <dbReference type="ChEBI" id="CHEBI:61194"/>
        <dbReference type="ChEBI" id="CHEBI:61382"/>
        <dbReference type="EC" id="3.6.1.66"/>
    </reaction>
</comment>
<evidence type="ECO:0000256" key="10">
    <source>
        <dbReference type="HAMAP-Rule" id="MF_01405"/>
    </source>
</evidence>
<keyword evidence="6 10" id="KW-0460">Magnesium</keyword>
<dbReference type="GO" id="GO:0036222">
    <property type="term" value="F:XTP diphosphatase activity"/>
    <property type="evidence" value="ECO:0007669"/>
    <property type="project" value="UniProtKB-UniRule"/>
</dbReference>
<evidence type="ECO:0000256" key="2">
    <source>
        <dbReference type="ARBA" id="ARBA00011738"/>
    </source>
</evidence>
<comment type="caution">
    <text evidence="10">Lacks conserved residue(s) required for the propagation of feature annotation.</text>
</comment>
<dbReference type="InterPro" id="IPR020922">
    <property type="entry name" value="dITP/XTP_pyrophosphatase"/>
</dbReference>
<sequence length="216" mass="23807">MSVSILNQLFPTRQLVLASNNQGKLAEFKQLFEQANLEITVIPQGQLGIEDAVEDGLSFIENALIKARHASRISGLPAIADDSGLCVPILGGQPGIYSARFAQDEANFSEHKDLANNQKLLRLLEPHRHTNEPIIGQFVCVLALVRHADDPLPIIAQGIWQGEILPAPQGELGFGYDPLFWAPSVQKSAAEMQKTDKNRISHRGQAMQQLLMQLMK</sequence>
<evidence type="ECO:0000256" key="4">
    <source>
        <dbReference type="ARBA" id="ARBA00022741"/>
    </source>
</evidence>
<reference evidence="13" key="1">
    <citation type="submission" date="2017-11" db="EMBL/GenBank/DDBJ databases">
        <title>Complete genome sequence of Moraxella osloensis NP7 isolated from human skin.</title>
        <authorList>
            <person name="Lee K."/>
            <person name="Lim J.Y."/>
            <person name="Hwang I."/>
        </authorList>
    </citation>
    <scope>NUCLEOTIDE SEQUENCE [LARGE SCALE GENOMIC DNA]</scope>
    <source>
        <strain evidence="13">NP7</strain>
    </source>
</reference>
<evidence type="ECO:0000256" key="8">
    <source>
        <dbReference type="ARBA" id="ARBA00051875"/>
    </source>
</evidence>
<dbReference type="AlphaFoldDB" id="A0A2D2LSI4"/>
<evidence type="ECO:0000256" key="11">
    <source>
        <dbReference type="RuleBase" id="RU003781"/>
    </source>
</evidence>
<evidence type="ECO:0000256" key="3">
    <source>
        <dbReference type="ARBA" id="ARBA00022723"/>
    </source>
</evidence>
<dbReference type="Gene3D" id="3.90.950.10">
    <property type="match status" value="1"/>
</dbReference>
<dbReference type="GO" id="GO:0000166">
    <property type="term" value="F:nucleotide binding"/>
    <property type="evidence" value="ECO:0007669"/>
    <property type="project" value="UniProtKB-KW"/>
</dbReference>
<dbReference type="CDD" id="cd00515">
    <property type="entry name" value="HAM1"/>
    <property type="match status" value="1"/>
</dbReference>
<dbReference type="FunFam" id="3.90.950.10:FF:000001">
    <property type="entry name" value="dITP/XTP pyrophosphatase"/>
    <property type="match status" value="1"/>
</dbReference>
<dbReference type="GO" id="GO:0046872">
    <property type="term" value="F:metal ion binding"/>
    <property type="evidence" value="ECO:0007669"/>
    <property type="project" value="UniProtKB-KW"/>
</dbReference>
<feature type="binding site" evidence="10">
    <location>
        <begin position="174"/>
        <end position="177"/>
    </location>
    <ligand>
        <name>substrate</name>
    </ligand>
</feature>
<evidence type="ECO:0000256" key="5">
    <source>
        <dbReference type="ARBA" id="ARBA00022801"/>
    </source>
</evidence>
<dbReference type="GO" id="GO:0017111">
    <property type="term" value="F:ribonucleoside triphosphate phosphatase activity"/>
    <property type="evidence" value="ECO:0007669"/>
    <property type="project" value="InterPro"/>
</dbReference>
<proteinExistence type="inferred from homology"/>
<dbReference type="NCBIfam" id="TIGR00042">
    <property type="entry name" value="RdgB/HAM1 family non-canonical purine NTP pyrophosphatase"/>
    <property type="match status" value="1"/>
</dbReference>
<comment type="function">
    <text evidence="10">Pyrophosphatase that catalyzes the hydrolysis of nucleoside triphosphates to their monophosphate derivatives, with a high preference for the non-canonical purine nucleotides XTP (xanthosine triphosphate), dITP (deoxyinosine triphosphate) and ITP. Seems to function as a house-cleaning enzyme that removes non-canonical purine nucleotides from the nucleotide pool, thus preventing their incorporation into DNA/RNA and avoiding chromosomal lesions.</text>
</comment>
<comment type="catalytic activity">
    <reaction evidence="9 10">
        <text>XTP + H2O = XMP + diphosphate + H(+)</text>
        <dbReference type="Rhea" id="RHEA:28610"/>
        <dbReference type="ChEBI" id="CHEBI:15377"/>
        <dbReference type="ChEBI" id="CHEBI:15378"/>
        <dbReference type="ChEBI" id="CHEBI:33019"/>
        <dbReference type="ChEBI" id="CHEBI:57464"/>
        <dbReference type="ChEBI" id="CHEBI:61314"/>
        <dbReference type="EC" id="3.6.1.66"/>
    </reaction>
</comment>
<dbReference type="GO" id="GO:0035870">
    <property type="term" value="F:dITP diphosphatase activity"/>
    <property type="evidence" value="ECO:0007669"/>
    <property type="project" value="UniProtKB-UniRule"/>
</dbReference>
<dbReference type="SUPFAM" id="SSF52972">
    <property type="entry name" value="ITPase-like"/>
    <property type="match status" value="1"/>
</dbReference>
<dbReference type="GO" id="GO:0009146">
    <property type="term" value="P:purine nucleoside triphosphate catabolic process"/>
    <property type="evidence" value="ECO:0007669"/>
    <property type="project" value="UniProtKB-UniRule"/>
</dbReference>
<keyword evidence="4 10" id="KW-0547">Nucleotide-binding</keyword>
<dbReference type="EMBL" id="CP024443">
    <property type="protein sequence ID" value="ATR77984.1"/>
    <property type="molecule type" value="Genomic_DNA"/>
</dbReference>
<comment type="cofactor">
    <cofactor evidence="10">
        <name>Mg(2+)</name>
        <dbReference type="ChEBI" id="CHEBI:18420"/>
    </cofactor>
    <text evidence="10">Binds 1 Mg(2+) ion per subunit.</text>
</comment>
<dbReference type="RefSeq" id="WP_100269357.1">
    <property type="nucleotide sequence ID" value="NZ_CP024443.1"/>
</dbReference>
<keyword evidence="5 10" id="KW-0378">Hydrolase</keyword>
<name>A0A2D2LSI4_FAUOS</name>
<comment type="similarity">
    <text evidence="1 10 11">Belongs to the HAM1 NTPase family.</text>
</comment>
<dbReference type="InterPro" id="IPR029001">
    <property type="entry name" value="ITPase-like_fam"/>
</dbReference>
<dbReference type="STRING" id="34062.AXE82_06260"/>
<feature type="binding site" evidence="10">
    <location>
        <begin position="202"/>
        <end position="203"/>
    </location>
    <ligand>
        <name>substrate</name>
    </ligand>
</feature>
<feature type="binding site" evidence="10">
    <location>
        <position position="197"/>
    </location>
    <ligand>
        <name>substrate</name>
    </ligand>
</feature>
<keyword evidence="3 10" id="KW-0479">Metal-binding</keyword>
<evidence type="ECO:0000256" key="7">
    <source>
        <dbReference type="ARBA" id="ARBA00023080"/>
    </source>
</evidence>
<comment type="subunit">
    <text evidence="2 10">Homodimer.</text>
</comment>
<dbReference type="GO" id="GO:0005829">
    <property type="term" value="C:cytosol"/>
    <property type="evidence" value="ECO:0007669"/>
    <property type="project" value="TreeGrafter"/>
</dbReference>
<dbReference type="GO" id="GO:0009117">
    <property type="term" value="P:nucleotide metabolic process"/>
    <property type="evidence" value="ECO:0007669"/>
    <property type="project" value="UniProtKB-KW"/>
</dbReference>
<keyword evidence="7 10" id="KW-0546">Nucleotide metabolism</keyword>
<evidence type="ECO:0000256" key="9">
    <source>
        <dbReference type="ARBA" id="ARBA00052017"/>
    </source>
</evidence>
<feature type="binding site" evidence="10">
    <location>
        <position position="82"/>
    </location>
    <ligand>
        <name>Mg(2+)</name>
        <dbReference type="ChEBI" id="CHEBI:18420"/>
    </ligand>
</feature>
<feature type="active site" description="Proton acceptor" evidence="10">
    <location>
        <position position="82"/>
    </location>
</feature>
<dbReference type="PANTHER" id="PTHR11067">
    <property type="entry name" value="INOSINE TRIPHOSPHATE PYROPHOSPHATASE/HAM1 PROTEIN"/>
    <property type="match status" value="1"/>
</dbReference>
<evidence type="ECO:0000256" key="6">
    <source>
        <dbReference type="ARBA" id="ARBA00022842"/>
    </source>
</evidence>
<dbReference type="Proteomes" id="UP000229340">
    <property type="component" value="Chromosome"/>
</dbReference>
<feature type="binding site" evidence="10">
    <location>
        <begin position="19"/>
        <end position="24"/>
    </location>
    <ligand>
        <name>substrate</name>
    </ligand>
</feature>
<dbReference type="Pfam" id="PF01725">
    <property type="entry name" value="Ham1p_like"/>
    <property type="match status" value="1"/>
</dbReference>
<evidence type="ECO:0000313" key="13">
    <source>
        <dbReference type="Proteomes" id="UP000229340"/>
    </source>
</evidence>
<protein>
    <recommendedName>
        <fullName evidence="10">dITP/XTP pyrophosphatase</fullName>
        <ecNumber evidence="10">3.6.1.66</ecNumber>
    </recommendedName>
    <alternativeName>
        <fullName evidence="10">Non-canonical purine NTP pyrophosphatase</fullName>
    </alternativeName>
    <alternativeName>
        <fullName evidence="10">Non-standard purine NTP pyrophosphatase</fullName>
    </alternativeName>
    <alternativeName>
        <fullName evidence="10">Nucleoside-triphosphate diphosphatase</fullName>
    </alternativeName>
    <alternativeName>
        <fullName evidence="10">Nucleoside-triphosphate pyrophosphatase</fullName>
        <shortName evidence="10">NTPase</shortName>
    </alternativeName>
</protein>